<gene>
    <name evidence="5" type="ORF">DC094_07975</name>
</gene>
<evidence type="ECO:0000259" key="4">
    <source>
        <dbReference type="PROSITE" id="PS01031"/>
    </source>
</evidence>
<comment type="caution">
    <text evidence="5">The sequence shown here is derived from an EMBL/GenBank/DDBJ whole genome shotgun (WGS) entry which is preliminary data.</text>
</comment>
<dbReference type="PANTHER" id="PTHR47062:SF1">
    <property type="entry name" value="SMALL HEAT SHOCK PROTEIN IBPA"/>
    <property type="match status" value="1"/>
</dbReference>
<evidence type="ECO:0000256" key="1">
    <source>
        <dbReference type="ARBA" id="ARBA00023016"/>
    </source>
</evidence>
<dbReference type="SUPFAM" id="SSF49764">
    <property type="entry name" value="HSP20-like chaperones"/>
    <property type="match status" value="1"/>
</dbReference>
<organism evidence="5 6">
    <name type="scientific">Pelagibaculum spongiae</name>
    <dbReference type="NCBI Taxonomy" id="2080658"/>
    <lineage>
        <taxon>Bacteria</taxon>
        <taxon>Pseudomonadati</taxon>
        <taxon>Pseudomonadota</taxon>
        <taxon>Gammaproteobacteria</taxon>
        <taxon>Oceanospirillales</taxon>
        <taxon>Pelagibaculum</taxon>
    </lineage>
</organism>
<evidence type="ECO:0000313" key="6">
    <source>
        <dbReference type="Proteomes" id="UP000244906"/>
    </source>
</evidence>
<sequence>MQTVDFSPLFRSAIGFDRMLNMLDTASRESNPAYPPYNIELLDENSYRITMAVSGFAEEELDIRMERSVLTVSGKKSEKKQKRQFLHQGIAERNFERRFQLADHVKVVDAKLENGLLDVELIREIPEAMKPKSISINAGGKTKVVNG</sequence>
<proteinExistence type="inferred from homology"/>
<dbReference type="EMBL" id="QDDL01000002">
    <property type="protein sequence ID" value="PVZ70510.1"/>
    <property type="molecule type" value="Genomic_DNA"/>
</dbReference>
<reference evidence="5 6" key="1">
    <citation type="submission" date="2018-04" db="EMBL/GenBank/DDBJ databases">
        <title>Thalassorhabdus spongiae gen. nov., sp. nov., isolated from a marine sponge in South-West Iceland.</title>
        <authorList>
            <person name="Knobloch S."/>
            <person name="Daussin A."/>
            <person name="Johannsson R."/>
            <person name="Marteinsson V.T."/>
        </authorList>
    </citation>
    <scope>NUCLEOTIDE SEQUENCE [LARGE SCALE GENOMIC DNA]</scope>
    <source>
        <strain evidence="5 6">Hp12</strain>
    </source>
</reference>
<dbReference type="Gene3D" id="2.60.40.790">
    <property type="match status" value="1"/>
</dbReference>
<dbReference type="InterPro" id="IPR008978">
    <property type="entry name" value="HSP20-like_chaperone"/>
</dbReference>
<comment type="similarity">
    <text evidence="2 3">Belongs to the small heat shock protein (HSP20) family.</text>
</comment>
<evidence type="ECO:0000256" key="2">
    <source>
        <dbReference type="PROSITE-ProRule" id="PRU00285"/>
    </source>
</evidence>
<dbReference type="RefSeq" id="WP_116686582.1">
    <property type="nucleotide sequence ID" value="NZ_CAWNYD010000002.1"/>
</dbReference>
<dbReference type="InterPro" id="IPR002068">
    <property type="entry name" value="A-crystallin/Hsp20_dom"/>
</dbReference>
<dbReference type="Proteomes" id="UP000244906">
    <property type="component" value="Unassembled WGS sequence"/>
</dbReference>
<dbReference type="OrthoDB" id="6871152at2"/>
<keyword evidence="1" id="KW-0346">Stress response</keyword>
<dbReference type="PANTHER" id="PTHR47062">
    <property type="match status" value="1"/>
</dbReference>
<dbReference type="PROSITE" id="PS01031">
    <property type="entry name" value="SHSP"/>
    <property type="match status" value="1"/>
</dbReference>
<feature type="domain" description="SHSP" evidence="4">
    <location>
        <begin position="28"/>
        <end position="139"/>
    </location>
</feature>
<dbReference type="AlphaFoldDB" id="A0A2V1GWX8"/>
<dbReference type="InterPro" id="IPR037913">
    <property type="entry name" value="ACD_IbpA/B"/>
</dbReference>
<evidence type="ECO:0000313" key="5">
    <source>
        <dbReference type="EMBL" id="PVZ70510.1"/>
    </source>
</evidence>
<accession>A0A2V1GWX8</accession>
<dbReference type="CDD" id="cd06470">
    <property type="entry name" value="ACD_IbpA-B_like"/>
    <property type="match status" value="1"/>
</dbReference>
<name>A0A2V1GWX8_9GAMM</name>
<dbReference type="Pfam" id="PF00011">
    <property type="entry name" value="HSP20"/>
    <property type="match status" value="1"/>
</dbReference>
<evidence type="ECO:0000256" key="3">
    <source>
        <dbReference type="RuleBase" id="RU003616"/>
    </source>
</evidence>
<keyword evidence="6" id="KW-1185">Reference proteome</keyword>
<protein>
    <submittedName>
        <fullName evidence="5">Heat-shock protein</fullName>
    </submittedName>
</protein>